<proteinExistence type="predicted"/>
<dbReference type="InterPro" id="IPR011990">
    <property type="entry name" value="TPR-like_helical_dom_sf"/>
</dbReference>
<dbReference type="Pfam" id="PF00072">
    <property type="entry name" value="Response_reg"/>
    <property type="match status" value="1"/>
</dbReference>
<evidence type="ECO:0000313" key="4">
    <source>
        <dbReference type="Proteomes" id="UP000273252"/>
    </source>
</evidence>
<organism evidence="3 4">
    <name type="scientific">Vibrio sinensis</name>
    <dbReference type="NCBI Taxonomy" id="2302434"/>
    <lineage>
        <taxon>Bacteria</taxon>
        <taxon>Pseudomonadati</taxon>
        <taxon>Pseudomonadota</taxon>
        <taxon>Gammaproteobacteria</taxon>
        <taxon>Vibrionales</taxon>
        <taxon>Vibrionaceae</taxon>
        <taxon>Vibrio</taxon>
    </lineage>
</organism>
<dbReference type="AlphaFoldDB" id="A0A3A6QS80"/>
<feature type="domain" description="Response regulatory" evidence="2">
    <location>
        <begin position="12"/>
        <end position="133"/>
    </location>
</feature>
<dbReference type="SMART" id="SM00448">
    <property type="entry name" value="REC"/>
    <property type="match status" value="1"/>
</dbReference>
<comment type="caution">
    <text evidence="3">The sequence shown here is derived from an EMBL/GenBank/DDBJ whole genome shotgun (WGS) entry which is preliminary data.</text>
</comment>
<evidence type="ECO:0000256" key="1">
    <source>
        <dbReference type="PROSITE-ProRule" id="PRU00169"/>
    </source>
</evidence>
<dbReference type="RefSeq" id="WP_120031314.1">
    <property type="nucleotide sequence ID" value="NZ_QVMU01000009.1"/>
</dbReference>
<dbReference type="OrthoDB" id="7298659at2"/>
<feature type="modified residue" description="4-aspartylphosphate" evidence="1">
    <location>
        <position position="64"/>
    </location>
</feature>
<dbReference type="Gene3D" id="3.40.50.2300">
    <property type="match status" value="1"/>
</dbReference>
<dbReference type="InterPro" id="IPR014460">
    <property type="entry name" value="Sig_transdc_resp-reg_VieB"/>
</dbReference>
<dbReference type="InterPro" id="IPR011006">
    <property type="entry name" value="CheY-like_superfamily"/>
</dbReference>
<dbReference type="PROSITE" id="PS50110">
    <property type="entry name" value="RESPONSE_REGULATORY"/>
    <property type="match status" value="1"/>
</dbReference>
<dbReference type="Proteomes" id="UP000273252">
    <property type="component" value="Unassembled WGS sequence"/>
</dbReference>
<accession>A0A3A6QS80</accession>
<dbReference type="Gene3D" id="1.25.40.10">
    <property type="entry name" value="Tetratricopeptide repeat domain"/>
    <property type="match status" value="1"/>
</dbReference>
<dbReference type="SUPFAM" id="SSF52172">
    <property type="entry name" value="CheY-like"/>
    <property type="match status" value="1"/>
</dbReference>
<gene>
    <name evidence="3" type="ORF">DZ860_11285</name>
</gene>
<evidence type="ECO:0000259" key="2">
    <source>
        <dbReference type="PROSITE" id="PS50110"/>
    </source>
</evidence>
<dbReference type="PIRSF" id="PIRSF011521">
    <property type="entry name" value="VieB"/>
    <property type="match status" value="1"/>
</dbReference>
<dbReference type="InterPro" id="IPR052048">
    <property type="entry name" value="ST_Response_Regulator"/>
</dbReference>
<protein>
    <submittedName>
        <fullName evidence="3">Response regulator</fullName>
    </submittedName>
</protein>
<keyword evidence="1" id="KW-0597">Phosphoprotein</keyword>
<sequence length="550" mass="63716">MVPDKFRFSDLVVVIADDSPIVISSLKSMLIKLGIVDRNLYIAKTAKEVVYYSAKIKFDVYISDYNFGKGINGKQLFEELVHINAIENDTVFIMITAENSAFAIRAIIELKPDEYLLKPFNIITLKSRISSAIRRKKILHNLYAYEKQKNYDDGITLCNELLPLYPEYYFLIEKFRASFLSLIELHQNARDVYENILNKKQFNWAKIGLANEMGKSGNLEEATVLIDDMLKITPEDVSVRMGAANIRLLNDDIPRAIAELEIASKLVPGNSERELVIVNLCLSKSEFATALDRYDLYIKINRDTYRDGVYSKLNHIRVLLYACKNNENKGVLINEAKAILAQVRTHYDKDIHDEIELLLAHIALETSNYKLAMSIINKVYNENSLSHFYGVYHLAWLLNELCYESEFCHVIKRLNLLLDRNQSSAIILSSKIVMESELVKLNEKKLSFLRNEHRHIKTSISDAKELLKIYLKIKEKCPYIKSVNVNIIKLLSRCWPERKSAPDVIRLIEFSDRFIRHTLDTDELEIIEYEKIYEQAFSKCKEHINSEQYG</sequence>
<dbReference type="PANTHER" id="PTHR43228">
    <property type="entry name" value="TWO-COMPONENT RESPONSE REGULATOR"/>
    <property type="match status" value="1"/>
</dbReference>
<dbReference type="EMBL" id="QVMU01000009">
    <property type="protein sequence ID" value="RJX70911.1"/>
    <property type="molecule type" value="Genomic_DNA"/>
</dbReference>
<dbReference type="PANTHER" id="PTHR43228:SF1">
    <property type="entry name" value="TWO-COMPONENT RESPONSE REGULATOR ARR22"/>
    <property type="match status" value="1"/>
</dbReference>
<reference evidence="3 4" key="1">
    <citation type="submission" date="2018-08" db="EMBL/GenBank/DDBJ databases">
        <title>Vibrio isolated from the Eastern China Marginal Seas.</title>
        <authorList>
            <person name="Li Y."/>
        </authorList>
    </citation>
    <scope>NUCLEOTIDE SEQUENCE [LARGE SCALE GENOMIC DNA]</scope>
    <source>
        <strain evidence="3 4">BEI233</strain>
    </source>
</reference>
<dbReference type="GO" id="GO:0000160">
    <property type="term" value="P:phosphorelay signal transduction system"/>
    <property type="evidence" value="ECO:0007669"/>
    <property type="project" value="InterPro"/>
</dbReference>
<name>A0A3A6QS80_9VIBR</name>
<dbReference type="InterPro" id="IPR001789">
    <property type="entry name" value="Sig_transdc_resp-reg_receiver"/>
</dbReference>
<evidence type="ECO:0000313" key="3">
    <source>
        <dbReference type="EMBL" id="RJX70911.1"/>
    </source>
</evidence>
<keyword evidence="4" id="KW-1185">Reference proteome</keyword>
<dbReference type="SUPFAM" id="SSF48452">
    <property type="entry name" value="TPR-like"/>
    <property type="match status" value="1"/>
</dbReference>